<evidence type="ECO:0000313" key="3">
    <source>
        <dbReference type="Proteomes" id="UP001268256"/>
    </source>
</evidence>
<feature type="chain" id="PRO_5042142674" evidence="1">
    <location>
        <begin position="21"/>
        <end position="117"/>
    </location>
</feature>
<evidence type="ECO:0000256" key="1">
    <source>
        <dbReference type="SAM" id="SignalP"/>
    </source>
</evidence>
<dbReference type="Proteomes" id="UP001268256">
    <property type="component" value="Unassembled WGS sequence"/>
</dbReference>
<accession>A0AAE4FS91</accession>
<protein>
    <submittedName>
        <fullName evidence="2">Uncharacterized protein</fullName>
    </submittedName>
</protein>
<organism evidence="2 3">
    <name type="scientific">Pseudocalidococcus azoricus BACA0444</name>
    <dbReference type="NCBI Taxonomy" id="2918990"/>
    <lineage>
        <taxon>Bacteria</taxon>
        <taxon>Bacillati</taxon>
        <taxon>Cyanobacteriota</taxon>
        <taxon>Cyanophyceae</taxon>
        <taxon>Acaryochloridales</taxon>
        <taxon>Thermosynechococcaceae</taxon>
        <taxon>Pseudocalidococcus</taxon>
        <taxon>Pseudocalidococcus azoricus</taxon>
    </lineage>
</organism>
<keyword evidence="1" id="KW-0732">Signal</keyword>
<feature type="signal peptide" evidence="1">
    <location>
        <begin position="1"/>
        <end position="20"/>
    </location>
</feature>
<evidence type="ECO:0000313" key="2">
    <source>
        <dbReference type="EMBL" id="MDS3860001.1"/>
    </source>
</evidence>
<name>A0AAE4FS91_9CYAN</name>
<sequence>MRLLIVAAMIVGSLPFPAWASPKLQAYTPEQSDKYLTACMDKAKASAPPFISEKFFQSYCQCTLSYIQDRVKYEDFRDMAKAQAQNQALSPSQRQAADILDESLKVCFAQLGARFKR</sequence>
<dbReference type="RefSeq" id="WP_322877290.1">
    <property type="nucleotide sequence ID" value="NZ_JAVMIP010000002.1"/>
</dbReference>
<dbReference type="EMBL" id="JAVMIP010000002">
    <property type="protein sequence ID" value="MDS3860001.1"/>
    <property type="molecule type" value="Genomic_DNA"/>
</dbReference>
<comment type="caution">
    <text evidence="2">The sequence shown here is derived from an EMBL/GenBank/DDBJ whole genome shotgun (WGS) entry which is preliminary data.</text>
</comment>
<dbReference type="AlphaFoldDB" id="A0AAE4FS91"/>
<keyword evidence="3" id="KW-1185">Reference proteome</keyword>
<reference evidence="3" key="1">
    <citation type="submission" date="2023-07" db="EMBL/GenBank/DDBJ databases">
        <authorList>
            <person name="Luz R."/>
            <person name="Cordeiro R."/>
            <person name="Fonseca A."/>
            <person name="Goncalves V."/>
        </authorList>
    </citation>
    <scope>NUCLEOTIDE SEQUENCE [LARGE SCALE GENOMIC DNA]</scope>
    <source>
        <strain evidence="3">BACA0444</strain>
    </source>
</reference>
<proteinExistence type="predicted"/>
<gene>
    <name evidence="2" type="ORF">RIF25_04180</name>
</gene>